<dbReference type="GeneID" id="10504441"/>
<dbReference type="EMBL" id="GL871144">
    <property type="protein sequence ID" value="EGC33385.1"/>
    <property type="molecule type" value="Genomic_DNA"/>
</dbReference>
<dbReference type="VEuPathDB" id="AmoebaDB:DICPUDRAFT_56450"/>
<dbReference type="InterPro" id="IPR006626">
    <property type="entry name" value="PbH1"/>
</dbReference>
<dbReference type="FunCoup" id="F0ZRP4">
    <property type="interactions" value="1"/>
</dbReference>
<dbReference type="OMA" id="DGICFFG"/>
<feature type="region of interest" description="Disordered" evidence="1">
    <location>
        <begin position="149"/>
        <end position="184"/>
    </location>
</feature>
<dbReference type="Gene3D" id="2.160.20.10">
    <property type="entry name" value="Single-stranded right-handed beta-helix, Pectin lyase-like"/>
    <property type="match status" value="2"/>
</dbReference>
<feature type="region of interest" description="Disordered" evidence="1">
    <location>
        <begin position="633"/>
        <end position="652"/>
    </location>
</feature>
<dbReference type="InterPro" id="IPR012334">
    <property type="entry name" value="Pectin_lyas_fold"/>
</dbReference>
<dbReference type="SMART" id="SM00710">
    <property type="entry name" value="PbH1"/>
    <property type="match status" value="9"/>
</dbReference>
<organism evidence="3 4">
    <name type="scientific">Dictyostelium purpureum</name>
    <name type="common">Slime mold</name>
    <dbReference type="NCBI Taxonomy" id="5786"/>
    <lineage>
        <taxon>Eukaryota</taxon>
        <taxon>Amoebozoa</taxon>
        <taxon>Evosea</taxon>
        <taxon>Eumycetozoa</taxon>
        <taxon>Dictyostelia</taxon>
        <taxon>Dictyosteliales</taxon>
        <taxon>Dictyosteliaceae</taxon>
        <taxon>Dictyostelium</taxon>
    </lineage>
</organism>
<feature type="region of interest" description="Disordered" evidence="1">
    <location>
        <begin position="1"/>
        <end position="68"/>
    </location>
</feature>
<feature type="compositionally biased region" description="Polar residues" evidence="1">
    <location>
        <begin position="165"/>
        <end position="184"/>
    </location>
</feature>
<evidence type="ECO:0000256" key="1">
    <source>
        <dbReference type="SAM" id="MobiDB-lite"/>
    </source>
</evidence>
<accession>F0ZRP4</accession>
<dbReference type="Pfam" id="PF05048">
    <property type="entry name" value="NosD"/>
    <property type="match status" value="1"/>
</dbReference>
<dbReference type="InterPro" id="IPR011050">
    <property type="entry name" value="Pectin_lyase_fold/virulence"/>
</dbReference>
<keyword evidence="4" id="KW-1185">Reference proteome</keyword>
<gene>
    <name evidence="3" type="ORF">DICPUDRAFT_56450</name>
</gene>
<feature type="compositionally biased region" description="Polar residues" evidence="1">
    <location>
        <begin position="16"/>
        <end position="26"/>
    </location>
</feature>
<reference evidence="4" key="1">
    <citation type="journal article" date="2011" name="Genome Biol.">
        <title>Comparative genomics of the social amoebae Dictyostelium discoideum and Dictyostelium purpureum.</title>
        <authorList>
            <consortium name="US DOE Joint Genome Institute (JGI-PGF)"/>
            <person name="Sucgang R."/>
            <person name="Kuo A."/>
            <person name="Tian X."/>
            <person name="Salerno W."/>
            <person name="Parikh A."/>
            <person name="Feasley C.L."/>
            <person name="Dalin E."/>
            <person name="Tu H."/>
            <person name="Huang E."/>
            <person name="Barry K."/>
            <person name="Lindquist E."/>
            <person name="Shapiro H."/>
            <person name="Bruce D."/>
            <person name="Schmutz J."/>
            <person name="Salamov A."/>
            <person name="Fey P."/>
            <person name="Gaudet P."/>
            <person name="Anjard C."/>
            <person name="Babu M.M."/>
            <person name="Basu S."/>
            <person name="Bushmanova Y."/>
            <person name="van der Wel H."/>
            <person name="Katoh-Kurasawa M."/>
            <person name="Dinh C."/>
            <person name="Coutinho P.M."/>
            <person name="Saito T."/>
            <person name="Elias M."/>
            <person name="Schaap P."/>
            <person name="Kay R.R."/>
            <person name="Henrissat B."/>
            <person name="Eichinger L."/>
            <person name="Rivero F."/>
            <person name="Putnam N.H."/>
            <person name="West C.M."/>
            <person name="Loomis W.F."/>
            <person name="Chisholm R.L."/>
            <person name="Shaulsky G."/>
            <person name="Strassmann J.E."/>
            <person name="Queller D.C."/>
            <person name="Kuspa A."/>
            <person name="Grigoriev I.V."/>
        </authorList>
    </citation>
    <scope>NUCLEOTIDE SEQUENCE [LARGE SCALE GENOMIC DNA]</scope>
    <source>
        <strain evidence="4">QSDP1</strain>
    </source>
</reference>
<dbReference type="SUPFAM" id="SSF51126">
    <property type="entry name" value="Pectin lyase-like"/>
    <property type="match status" value="2"/>
</dbReference>
<proteinExistence type="predicted"/>
<dbReference type="STRING" id="5786.F0ZRP4"/>
<feature type="region of interest" description="Disordered" evidence="1">
    <location>
        <begin position="90"/>
        <end position="112"/>
    </location>
</feature>
<sequence length="652" mass="71596">MKKFVNKITNMFDDYSNPNQKLPSKNPQQQQQQQPQHHYGYQQPPPYGHNSNNNIQTNSASPYPGCYLTPQQQQQANFYNRNQNNQNYQQQPQQNNYYNGNSNNNANYQQPQQYYSPKTNQYYYGYQQAPPLTAQQAPPLSPPITNITNHHNNHHHHHYYDNTNGSPNLNKKLSPPTVGSKSSNRNLAISPIPGAYGDGVHDDTQAVTNYFKQFPNNQITIPPGSYLITQCINISRANLQLLGSPDVKFLCNFPSWPNQPKSGEGTIDTTEYVFNINADNVILDSLNISCAFASPLSASCIYFCGNGFIIRNCIIDNFNQGIVFGKLNDCSGKVPPNSVYSNIKITQNQITNIIGYVPFSICYGDGICFFGCLNVLISNNFVSAKPGFTPRNGINSGPEGFVPSTNVQVLNNTIRGDWDYALTTEGGDTCILQSNDIEGSCICGIIERGKDVKVISNVIHLTGRTREGASGSTGIQFYGVHGGEISNNTIMGSGDYGMLIKPSHETKGGTDTLVQNNTVDGAFGSCIMFVEANGAKVYNNVILGKTEQCSVGLQLWYSSGLDVKGNNLDIQEGTACICSGMKDVNVCSNTMMSSKAGFWVCQKSDNIQIENNDLLGITGSKFGQSDDNTNVATSQNYGLDYNPPQNNSNDSK</sequence>
<protein>
    <recommendedName>
        <fullName evidence="2">Periplasmic copper-binding protein NosD beta helix domain-containing protein</fullName>
    </recommendedName>
</protein>
<dbReference type="AlphaFoldDB" id="F0ZRP4"/>
<dbReference type="eggNOG" id="ENOG502R96X">
    <property type="taxonomic scope" value="Eukaryota"/>
</dbReference>
<dbReference type="InParanoid" id="F0ZRP4"/>
<dbReference type="OrthoDB" id="1046782at2759"/>
<evidence type="ECO:0000313" key="4">
    <source>
        <dbReference type="Proteomes" id="UP000001064"/>
    </source>
</evidence>
<feature type="compositionally biased region" description="Low complexity" evidence="1">
    <location>
        <begin position="27"/>
        <end position="42"/>
    </location>
</feature>
<evidence type="ECO:0000313" key="3">
    <source>
        <dbReference type="EMBL" id="EGC33385.1"/>
    </source>
</evidence>
<feature type="domain" description="Periplasmic copper-binding protein NosD beta helix" evidence="2">
    <location>
        <begin position="470"/>
        <end position="615"/>
    </location>
</feature>
<dbReference type="InterPro" id="IPR007742">
    <property type="entry name" value="NosD_dom"/>
</dbReference>
<name>F0ZRP4_DICPU</name>
<evidence type="ECO:0000259" key="2">
    <source>
        <dbReference type="Pfam" id="PF05048"/>
    </source>
</evidence>
<feature type="compositionally biased region" description="Polar residues" evidence="1">
    <location>
        <begin position="50"/>
        <end position="61"/>
    </location>
</feature>
<dbReference type="Proteomes" id="UP000001064">
    <property type="component" value="Unassembled WGS sequence"/>
</dbReference>
<dbReference type="RefSeq" id="XP_003290093.1">
    <property type="nucleotide sequence ID" value="XM_003290045.1"/>
</dbReference>
<dbReference type="KEGG" id="dpp:DICPUDRAFT_56450"/>